<dbReference type="InterPro" id="IPR005119">
    <property type="entry name" value="LysR_subst-bd"/>
</dbReference>
<sequence>MDINYELYKVFYHVASSLSFSEASKQLFISQSAVSQSVKVLEKKLGITLFIRSTKKVQLTPEGEILLRYVEPAVNLIQRGEAQVMESSTLGGGQIRIGASDTICRYFLVPYLNRFHREHAGVHIKVTNQTSTRCVDLLESGQVDFIVTNYPNSRLTDRMTSIPIHTFRDVFIASREHYPELMNKTITLKELLQHPILMLDRKSTTSEFLHQLFQQHQLDLVPEIELGSNDLLVDLASIGLGIAFVPDYCLTRASDLFQVQIADTLPTRQLVIAHNAHLPVPQAAKAFIRFFTAETEAL</sequence>
<feature type="domain" description="HTH lysR-type" evidence="5">
    <location>
        <begin position="1"/>
        <end position="60"/>
    </location>
</feature>
<dbReference type="GO" id="GO:0000976">
    <property type="term" value="F:transcription cis-regulatory region binding"/>
    <property type="evidence" value="ECO:0007669"/>
    <property type="project" value="TreeGrafter"/>
</dbReference>
<dbReference type="Proteomes" id="UP000824169">
    <property type="component" value="Unassembled WGS sequence"/>
</dbReference>
<evidence type="ECO:0000259" key="5">
    <source>
        <dbReference type="PROSITE" id="PS50931"/>
    </source>
</evidence>
<dbReference type="InterPro" id="IPR000847">
    <property type="entry name" value="LysR_HTH_N"/>
</dbReference>
<proteinExistence type="inferred from homology"/>
<gene>
    <name evidence="6" type="ORF">IAB71_03060</name>
</gene>
<dbReference type="SUPFAM" id="SSF46785">
    <property type="entry name" value="Winged helix' DNA-binding domain"/>
    <property type="match status" value="1"/>
</dbReference>
<dbReference type="PRINTS" id="PR00039">
    <property type="entry name" value="HTHLYSR"/>
</dbReference>
<reference evidence="6" key="2">
    <citation type="journal article" date="2021" name="PeerJ">
        <title>Extensive microbial diversity within the chicken gut microbiome revealed by metagenomics and culture.</title>
        <authorList>
            <person name="Gilroy R."/>
            <person name="Ravi A."/>
            <person name="Getino M."/>
            <person name="Pursley I."/>
            <person name="Horton D.L."/>
            <person name="Alikhan N.F."/>
            <person name="Baker D."/>
            <person name="Gharbi K."/>
            <person name="Hall N."/>
            <person name="Watson M."/>
            <person name="Adriaenssens E.M."/>
            <person name="Foster-Nyarko E."/>
            <person name="Jarju S."/>
            <person name="Secka A."/>
            <person name="Antonio M."/>
            <person name="Oren A."/>
            <person name="Chaudhuri R.R."/>
            <person name="La Ragione R."/>
            <person name="Hildebrand F."/>
            <person name="Pallen M.J."/>
        </authorList>
    </citation>
    <scope>NUCLEOTIDE SEQUENCE</scope>
    <source>
        <strain evidence="6">CHK188-20938</strain>
    </source>
</reference>
<protein>
    <submittedName>
        <fullName evidence="6">LysR family transcriptional regulator</fullName>
    </submittedName>
</protein>
<name>A0A9D1P2F3_9FIRM</name>
<keyword evidence="4" id="KW-0804">Transcription</keyword>
<dbReference type="AlphaFoldDB" id="A0A9D1P2F3"/>
<comment type="caution">
    <text evidence="6">The sequence shown here is derived from an EMBL/GenBank/DDBJ whole genome shotgun (WGS) entry which is preliminary data.</text>
</comment>
<dbReference type="Pfam" id="PF00126">
    <property type="entry name" value="HTH_1"/>
    <property type="match status" value="1"/>
</dbReference>
<dbReference type="FunFam" id="1.10.10.10:FF:000001">
    <property type="entry name" value="LysR family transcriptional regulator"/>
    <property type="match status" value="1"/>
</dbReference>
<evidence type="ECO:0000313" key="7">
    <source>
        <dbReference type="Proteomes" id="UP000824169"/>
    </source>
</evidence>
<dbReference type="InterPro" id="IPR036390">
    <property type="entry name" value="WH_DNA-bd_sf"/>
</dbReference>
<dbReference type="Gene3D" id="3.40.190.290">
    <property type="match status" value="1"/>
</dbReference>
<comment type="similarity">
    <text evidence="1">Belongs to the LysR transcriptional regulatory family.</text>
</comment>
<dbReference type="PROSITE" id="PS50931">
    <property type="entry name" value="HTH_LYSR"/>
    <property type="match status" value="1"/>
</dbReference>
<dbReference type="Pfam" id="PF03466">
    <property type="entry name" value="LysR_substrate"/>
    <property type="match status" value="1"/>
</dbReference>
<dbReference type="CDD" id="cd05466">
    <property type="entry name" value="PBP2_LTTR_substrate"/>
    <property type="match status" value="1"/>
</dbReference>
<evidence type="ECO:0000256" key="4">
    <source>
        <dbReference type="ARBA" id="ARBA00023163"/>
    </source>
</evidence>
<keyword evidence="2" id="KW-0805">Transcription regulation</keyword>
<dbReference type="PANTHER" id="PTHR30126:SF64">
    <property type="entry name" value="HTH-TYPE TRANSCRIPTIONAL REGULATOR CITR"/>
    <property type="match status" value="1"/>
</dbReference>
<evidence type="ECO:0000256" key="1">
    <source>
        <dbReference type="ARBA" id="ARBA00009437"/>
    </source>
</evidence>
<evidence type="ECO:0000313" key="6">
    <source>
        <dbReference type="EMBL" id="HIV24756.1"/>
    </source>
</evidence>
<dbReference type="Gene3D" id="1.10.10.10">
    <property type="entry name" value="Winged helix-like DNA-binding domain superfamily/Winged helix DNA-binding domain"/>
    <property type="match status" value="1"/>
</dbReference>
<dbReference type="InterPro" id="IPR036388">
    <property type="entry name" value="WH-like_DNA-bd_sf"/>
</dbReference>
<evidence type="ECO:0000256" key="2">
    <source>
        <dbReference type="ARBA" id="ARBA00023015"/>
    </source>
</evidence>
<keyword evidence="3" id="KW-0238">DNA-binding</keyword>
<dbReference type="PANTHER" id="PTHR30126">
    <property type="entry name" value="HTH-TYPE TRANSCRIPTIONAL REGULATOR"/>
    <property type="match status" value="1"/>
</dbReference>
<evidence type="ECO:0000256" key="3">
    <source>
        <dbReference type="ARBA" id="ARBA00023125"/>
    </source>
</evidence>
<reference evidence="6" key="1">
    <citation type="submission" date="2020-10" db="EMBL/GenBank/DDBJ databases">
        <authorList>
            <person name="Gilroy R."/>
        </authorList>
    </citation>
    <scope>NUCLEOTIDE SEQUENCE</scope>
    <source>
        <strain evidence="6">CHK188-20938</strain>
    </source>
</reference>
<dbReference type="SUPFAM" id="SSF53850">
    <property type="entry name" value="Periplasmic binding protein-like II"/>
    <property type="match status" value="1"/>
</dbReference>
<dbReference type="EMBL" id="DVOO01000010">
    <property type="protein sequence ID" value="HIV24756.1"/>
    <property type="molecule type" value="Genomic_DNA"/>
</dbReference>
<dbReference type="GO" id="GO:0003700">
    <property type="term" value="F:DNA-binding transcription factor activity"/>
    <property type="evidence" value="ECO:0007669"/>
    <property type="project" value="InterPro"/>
</dbReference>
<accession>A0A9D1P2F3</accession>
<organism evidence="6 7">
    <name type="scientific">Candidatus Scatomonas pullistercoris</name>
    <dbReference type="NCBI Taxonomy" id="2840920"/>
    <lineage>
        <taxon>Bacteria</taxon>
        <taxon>Bacillati</taxon>
        <taxon>Bacillota</taxon>
        <taxon>Clostridia</taxon>
        <taxon>Lachnospirales</taxon>
        <taxon>Lachnospiraceae</taxon>
        <taxon>Lachnospiraceae incertae sedis</taxon>
        <taxon>Candidatus Scatomonas</taxon>
    </lineage>
</organism>